<protein>
    <submittedName>
        <fullName evidence="2">SDR family oxidoreductase</fullName>
    </submittedName>
</protein>
<name>A0ABW4GA69_9ACTN</name>
<dbReference type="CDD" id="cd05233">
    <property type="entry name" value="SDR_c"/>
    <property type="match status" value="1"/>
</dbReference>
<evidence type="ECO:0000313" key="3">
    <source>
        <dbReference type="Proteomes" id="UP001597097"/>
    </source>
</evidence>
<proteinExistence type="inferred from homology"/>
<dbReference type="NCBIfam" id="NF005559">
    <property type="entry name" value="PRK07231.1"/>
    <property type="match status" value="1"/>
</dbReference>
<sequence>MNVLDGRVAVITGGSRGIGLAIARAYRSAGAHVVIAARKPEGLAAARTELLRVEASGDVRTVVANAGEPDQAQRCVDQTMEWFGRLDILVNNAATNPYHGDLLDLDLPRAEKTVRVNQYGMIAWTSCAWKAAMAEHGGAVINIASVGGLIVDPHIGYYNATKAAMMHMTRQLAYELGPKARVNAIAPGLIKTELARAVWEARESVLTAKLPLRRLGTPEDVANAALFLASDASSWITGQTLVIDGGATVLPIGVEE</sequence>
<dbReference type="RefSeq" id="WP_219534166.1">
    <property type="nucleotide sequence ID" value="NZ_JAHKRM010000021.1"/>
</dbReference>
<dbReference type="Pfam" id="PF13561">
    <property type="entry name" value="adh_short_C2"/>
    <property type="match status" value="1"/>
</dbReference>
<accession>A0ABW4GA69</accession>
<dbReference type="InterPro" id="IPR002347">
    <property type="entry name" value="SDR_fam"/>
</dbReference>
<keyword evidence="3" id="KW-1185">Reference proteome</keyword>
<evidence type="ECO:0000313" key="2">
    <source>
        <dbReference type="EMBL" id="MFD1539663.1"/>
    </source>
</evidence>
<dbReference type="PROSITE" id="PS00061">
    <property type="entry name" value="ADH_SHORT"/>
    <property type="match status" value="1"/>
</dbReference>
<gene>
    <name evidence="2" type="ORF">ACFSJ0_21595</name>
</gene>
<comment type="caution">
    <text evidence="2">The sequence shown here is derived from an EMBL/GenBank/DDBJ whole genome shotgun (WGS) entry which is preliminary data.</text>
</comment>
<dbReference type="InterPro" id="IPR020904">
    <property type="entry name" value="Sc_DH/Rdtase_CS"/>
</dbReference>
<organism evidence="2 3">
    <name type="scientific">Nonomuraea guangzhouensis</name>
    <dbReference type="NCBI Taxonomy" id="1291555"/>
    <lineage>
        <taxon>Bacteria</taxon>
        <taxon>Bacillati</taxon>
        <taxon>Actinomycetota</taxon>
        <taxon>Actinomycetes</taxon>
        <taxon>Streptosporangiales</taxon>
        <taxon>Streptosporangiaceae</taxon>
        <taxon>Nonomuraea</taxon>
    </lineage>
</organism>
<dbReference type="PANTHER" id="PTHR43943:SF2">
    <property type="entry name" value="DEHYDROGENASE_REDUCTASE 4"/>
    <property type="match status" value="1"/>
</dbReference>
<reference evidence="3" key="1">
    <citation type="journal article" date="2019" name="Int. J. Syst. Evol. Microbiol.">
        <title>The Global Catalogue of Microorganisms (GCM) 10K type strain sequencing project: providing services to taxonomists for standard genome sequencing and annotation.</title>
        <authorList>
            <consortium name="The Broad Institute Genomics Platform"/>
            <consortium name="The Broad Institute Genome Sequencing Center for Infectious Disease"/>
            <person name="Wu L."/>
            <person name="Ma J."/>
        </authorList>
    </citation>
    <scope>NUCLEOTIDE SEQUENCE [LARGE SCALE GENOMIC DNA]</scope>
    <source>
        <strain evidence="3">CGMCC 1.15399</strain>
    </source>
</reference>
<dbReference type="Proteomes" id="UP001597097">
    <property type="component" value="Unassembled WGS sequence"/>
</dbReference>
<dbReference type="EMBL" id="JBHUCM010000017">
    <property type="protein sequence ID" value="MFD1539663.1"/>
    <property type="molecule type" value="Genomic_DNA"/>
</dbReference>
<dbReference type="PANTHER" id="PTHR43943">
    <property type="entry name" value="DEHYDROGENASE/REDUCTASE (SDR FAMILY) MEMBER 4"/>
    <property type="match status" value="1"/>
</dbReference>
<evidence type="ECO:0000256" key="1">
    <source>
        <dbReference type="ARBA" id="ARBA00006484"/>
    </source>
</evidence>
<comment type="similarity">
    <text evidence="1">Belongs to the short-chain dehydrogenases/reductases (SDR) family.</text>
</comment>